<keyword evidence="2" id="KW-1185">Reference proteome</keyword>
<dbReference type="VEuPathDB" id="FungiDB:JI435_427610"/>
<evidence type="ECO:0000313" key="2">
    <source>
        <dbReference type="Proteomes" id="UP000663193"/>
    </source>
</evidence>
<sequence>MPALQIRHGDKFNPQNYALHISPYLSPQKQTLALLDQQMNIADVIAAVFQVHTAALTSLNGKTQA</sequence>
<dbReference type="EMBL" id="CP069024">
    <property type="protein sequence ID" value="QRC92008.1"/>
    <property type="molecule type" value="Genomic_DNA"/>
</dbReference>
<protein>
    <submittedName>
        <fullName evidence="1">Uncharacterized protein</fullName>
    </submittedName>
</protein>
<dbReference type="RefSeq" id="XP_001792792.1">
    <property type="nucleotide sequence ID" value="XM_001792740.1"/>
</dbReference>
<organism evidence="1 2">
    <name type="scientific">Phaeosphaeria nodorum (strain SN15 / ATCC MYA-4574 / FGSC 10173)</name>
    <name type="common">Glume blotch fungus</name>
    <name type="synonym">Parastagonospora nodorum</name>
    <dbReference type="NCBI Taxonomy" id="321614"/>
    <lineage>
        <taxon>Eukaryota</taxon>
        <taxon>Fungi</taxon>
        <taxon>Dikarya</taxon>
        <taxon>Ascomycota</taxon>
        <taxon>Pezizomycotina</taxon>
        <taxon>Dothideomycetes</taxon>
        <taxon>Pleosporomycetidae</taxon>
        <taxon>Pleosporales</taxon>
        <taxon>Pleosporineae</taxon>
        <taxon>Phaeosphaeriaceae</taxon>
        <taxon>Parastagonospora</taxon>
    </lineage>
</organism>
<evidence type="ECO:0000313" key="1">
    <source>
        <dbReference type="EMBL" id="QRC92008.1"/>
    </source>
</evidence>
<dbReference type="Proteomes" id="UP000663193">
    <property type="component" value="Chromosome 2"/>
</dbReference>
<proteinExistence type="predicted"/>
<dbReference type="AlphaFoldDB" id="A0A7U2HVA7"/>
<gene>
    <name evidence="1" type="ORF">JI435_427610</name>
</gene>
<name>A0A7U2HVA7_PHANO</name>
<accession>A0A7U2HVA7</accession>
<dbReference type="KEGG" id="pno:SNOG_02176"/>
<reference evidence="2" key="1">
    <citation type="journal article" date="2021" name="BMC Genomics">
        <title>Chromosome-level genome assembly and manually-curated proteome of model necrotroph Parastagonospora nodorum Sn15 reveals a genome-wide trove of candidate effector homologs, and redundancy of virulence-related functions within an accessory chromosome.</title>
        <authorList>
            <person name="Bertazzoni S."/>
            <person name="Jones D.A.B."/>
            <person name="Phan H.T."/>
            <person name="Tan K.-C."/>
            <person name="Hane J.K."/>
        </authorList>
    </citation>
    <scope>NUCLEOTIDE SEQUENCE [LARGE SCALE GENOMIC DNA]</scope>
    <source>
        <strain evidence="2">SN15 / ATCC MYA-4574 / FGSC 10173)</strain>
    </source>
</reference>